<keyword evidence="11" id="KW-1185">Reference proteome</keyword>
<dbReference type="PANTHER" id="PTHR33653:SF1">
    <property type="entry name" value="RIBONUCLEASE VAPC2"/>
    <property type="match status" value="1"/>
</dbReference>
<evidence type="ECO:0000256" key="5">
    <source>
        <dbReference type="ARBA" id="ARBA00022801"/>
    </source>
</evidence>
<evidence type="ECO:0000313" key="10">
    <source>
        <dbReference type="EMBL" id="TLD69486.1"/>
    </source>
</evidence>
<dbReference type="RefSeq" id="WP_138087629.1">
    <property type="nucleotide sequence ID" value="NZ_VAUV01000013.1"/>
</dbReference>
<comment type="caution">
    <text evidence="10">The sequence shown here is derived from an EMBL/GenBank/DDBJ whole genome shotgun (WGS) entry which is preliminary data.</text>
</comment>
<dbReference type="HAMAP" id="MF_00265">
    <property type="entry name" value="VapC_Nob1"/>
    <property type="match status" value="1"/>
</dbReference>
<feature type="binding site" evidence="8">
    <location>
        <position position="6"/>
    </location>
    <ligand>
        <name>Mg(2+)</name>
        <dbReference type="ChEBI" id="CHEBI:18420"/>
    </ligand>
</feature>
<evidence type="ECO:0000256" key="4">
    <source>
        <dbReference type="ARBA" id="ARBA00022723"/>
    </source>
</evidence>
<dbReference type="Proteomes" id="UP000306196">
    <property type="component" value="Unassembled WGS sequence"/>
</dbReference>
<evidence type="ECO:0000259" key="9">
    <source>
        <dbReference type="Pfam" id="PF01850"/>
    </source>
</evidence>
<dbReference type="SUPFAM" id="SSF88723">
    <property type="entry name" value="PIN domain-like"/>
    <property type="match status" value="1"/>
</dbReference>
<dbReference type="PANTHER" id="PTHR33653">
    <property type="entry name" value="RIBONUCLEASE VAPC2"/>
    <property type="match status" value="1"/>
</dbReference>
<evidence type="ECO:0000256" key="3">
    <source>
        <dbReference type="ARBA" id="ARBA00022722"/>
    </source>
</evidence>
<dbReference type="AlphaFoldDB" id="A0A5R8KB02"/>
<organism evidence="10 11">
    <name type="scientific">Phragmitibacter flavus</name>
    <dbReference type="NCBI Taxonomy" id="2576071"/>
    <lineage>
        <taxon>Bacteria</taxon>
        <taxon>Pseudomonadati</taxon>
        <taxon>Verrucomicrobiota</taxon>
        <taxon>Verrucomicrobiia</taxon>
        <taxon>Verrucomicrobiales</taxon>
        <taxon>Verrucomicrobiaceae</taxon>
        <taxon>Phragmitibacter</taxon>
    </lineage>
</organism>
<dbReference type="Pfam" id="PF01850">
    <property type="entry name" value="PIN"/>
    <property type="match status" value="1"/>
</dbReference>
<dbReference type="InterPro" id="IPR050556">
    <property type="entry name" value="Type_II_TA_system_RNase"/>
</dbReference>
<feature type="binding site" evidence="8">
    <location>
        <position position="95"/>
    </location>
    <ligand>
        <name>Mg(2+)</name>
        <dbReference type="ChEBI" id="CHEBI:18420"/>
    </ligand>
</feature>
<evidence type="ECO:0000256" key="7">
    <source>
        <dbReference type="ARBA" id="ARBA00038093"/>
    </source>
</evidence>
<evidence type="ECO:0000256" key="8">
    <source>
        <dbReference type="HAMAP-Rule" id="MF_00265"/>
    </source>
</evidence>
<keyword evidence="5 8" id="KW-0378">Hydrolase</keyword>
<dbReference type="GO" id="GO:0004540">
    <property type="term" value="F:RNA nuclease activity"/>
    <property type="evidence" value="ECO:0007669"/>
    <property type="project" value="InterPro"/>
</dbReference>
<dbReference type="OrthoDB" id="9811788at2"/>
<sequence>MARLIDSSLWVDFTRRKTPPSLKSRIQPWILDTQAAICEPIAFEILRYATLEERPQINAQFATLPLLSTPPRIWRDATRLGQQCRDQRINIGALDLLITAIAIHHDAELVTFDKDYAPLADIFPLRLIFLTR</sequence>
<keyword evidence="8" id="KW-0800">Toxin</keyword>
<dbReference type="GO" id="GO:0090729">
    <property type="term" value="F:toxin activity"/>
    <property type="evidence" value="ECO:0007669"/>
    <property type="project" value="UniProtKB-KW"/>
</dbReference>
<comment type="cofactor">
    <cofactor evidence="1 8">
        <name>Mg(2+)</name>
        <dbReference type="ChEBI" id="CHEBI:18420"/>
    </cofactor>
</comment>
<feature type="domain" description="PIN" evidence="9">
    <location>
        <begin position="4"/>
        <end position="117"/>
    </location>
</feature>
<dbReference type="EC" id="3.1.-.-" evidence="8"/>
<dbReference type="GO" id="GO:0016787">
    <property type="term" value="F:hydrolase activity"/>
    <property type="evidence" value="ECO:0007669"/>
    <property type="project" value="UniProtKB-KW"/>
</dbReference>
<comment type="similarity">
    <text evidence="7 8">Belongs to the PINc/VapC protein family.</text>
</comment>
<name>A0A5R8KB02_9BACT</name>
<evidence type="ECO:0000313" key="11">
    <source>
        <dbReference type="Proteomes" id="UP000306196"/>
    </source>
</evidence>
<accession>A0A5R8KB02</accession>
<evidence type="ECO:0000256" key="6">
    <source>
        <dbReference type="ARBA" id="ARBA00022842"/>
    </source>
</evidence>
<comment type="function">
    <text evidence="8">Toxic component of a toxin-antitoxin (TA) system. An RNase.</text>
</comment>
<dbReference type="GO" id="GO:0000287">
    <property type="term" value="F:magnesium ion binding"/>
    <property type="evidence" value="ECO:0007669"/>
    <property type="project" value="UniProtKB-UniRule"/>
</dbReference>
<keyword evidence="4 8" id="KW-0479">Metal-binding</keyword>
<keyword evidence="3 8" id="KW-0540">Nuclease</keyword>
<evidence type="ECO:0000256" key="1">
    <source>
        <dbReference type="ARBA" id="ARBA00001946"/>
    </source>
</evidence>
<dbReference type="EMBL" id="VAUV01000013">
    <property type="protein sequence ID" value="TLD69486.1"/>
    <property type="molecule type" value="Genomic_DNA"/>
</dbReference>
<proteinExistence type="inferred from homology"/>
<dbReference type="InterPro" id="IPR002716">
    <property type="entry name" value="PIN_dom"/>
</dbReference>
<reference evidence="10 11" key="1">
    <citation type="submission" date="2019-05" db="EMBL/GenBank/DDBJ databases">
        <title>Verrucobacter flavum gen. nov., sp. nov. a new member of the family Verrucomicrobiaceae.</title>
        <authorList>
            <person name="Szuroczki S."/>
            <person name="Abbaszade G."/>
            <person name="Szabo A."/>
            <person name="Felfoldi T."/>
            <person name="Schumann P."/>
            <person name="Boka K."/>
            <person name="Keki Z."/>
            <person name="Toumi M."/>
            <person name="Toth E."/>
        </authorList>
    </citation>
    <scope>NUCLEOTIDE SEQUENCE [LARGE SCALE GENOMIC DNA]</scope>
    <source>
        <strain evidence="10 11">MG-N-17</strain>
    </source>
</reference>
<dbReference type="Gene3D" id="3.40.50.1010">
    <property type="entry name" value="5'-nuclease"/>
    <property type="match status" value="1"/>
</dbReference>
<keyword evidence="6 8" id="KW-0460">Magnesium</keyword>
<gene>
    <name evidence="8" type="primary">vapC</name>
    <name evidence="10" type="ORF">FEM03_17770</name>
</gene>
<evidence type="ECO:0000256" key="2">
    <source>
        <dbReference type="ARBA" id="ARBA00022649"/>
    </source>
</evidence>
<dbReference type="InterPro" id="IPR029060">
    <property type="entry name" value="PIN-like_dom_sf"/>
</dbReference>
<dbReference type="InterPro" id="IPR022907">
    <property type="entry name" value="VapC_family"/>
</dbReference>
<protein>
    <recommendedName>
        <fullName evidence="8">Ribonuclease VapC</fullName>
        <shortName evidence="8">RNase VapC</shortName>
        <ecNumber evidence="8">3.1.-.-</ecNumber>
    </recommendedName>
    <alternativeName>
        <fullName evidence="8">Toxin VapC</fullName>
    </alternativeName>
</protein>
<keyword evidence="2 8" id="KW-1277">Toxin-antitoxin system</keyword>